<proteinExistence type="predicted"/>
<sequence>MSEAAAQPAAIAAGRLGETRGPIAVTTLEAHRLAVLRLAAQARRELAIFSPALDPRVFDHEGLAEAVRALLLRSPRARVRVVVQDAAPVAARGHRLLRLAWRLPSRMEIRRAGPDHQGLDEAFVLADETGVLETEHAERYEAVLDFCNPPRARALRLRFEEIWAQAERDPNLLRLDL</sequence>
<comment type="caution">
    <text evidence="2">The sequence shown here is derived from an EMBL/GenBank/DDBJ whole genome shotgun (WGS) entry which is preliminary data.</text>
</comment>
<name>A0A3N1Y1A1_9GAMM</name>
<organism evidence="2 3">
    <name type="scientific">Inmirania thermothiophila</name>
    <dbReference type="NCBI Taxonomy" id="1750597"/>
    <lineage>
        <taxon>Bacteria</taxon>
        <taxon>Pseudomonadati</taxon>
        <taxon>Pseudomonadota</taxon>
        <taxon>Gammaproteobacteria</taxon>
        <taxon>Chromatiales</taxon>
        <taxon>Ectothiorhodospiraceae</taxon>
        <taxon>Inmirania</taxon>
    </lineage>
</organism>
<evidence type="ECO:0000259" key="1">
    <source>
        <dbReference type="Pfam" id="PF25559"/>
    </source>
</evidence>
<feature type="domain" description="DUF7931" evidence="1">
    <location>
        <begin position="29"/>
        <end position="174"/>
    </location>
</feature>
<evidence type="ECO:0000313" key="2">
    <source>
        <dbReference type="EMBL" id="ROR32298.1"/>
    </source>
</evidence>
<protein>
    <recommendedName>
        <fullName evidence="1">DUF7931 domain-containing protein</fullName>
    </recommendedName>
</protein>
<dbReference type="Proteomes" id="UP000276634">
    <property type="component" value="Unassembled WGS sequence"/>
</dbReference>
<dbReference type="AlphaFoldDB" id="A0A3N1Y1A1"/>
<dbReference type="EMBL" id="RJVI01000002">
    <property type="protein sequence ID" value="ROR32298.1"/>
    <property type="molecule type" value="Genomic_DNA"/>
</dbReference>
<evidence type="ECO:0000313" key="3">
    <source>
        <dbReference type="Proteomes" id="UP000276634"/>
    </source>
</evidence>
<reference evidence="2 3" key="1">
    <citation type="submission" date="2018-11" db="EMBL/GenBank/DDBJ databases">
        <title>Genomic Encyclopedia of Type Strains, Phase IV (KMG-IV): sequencing the most valuable type-strain genomes for metagenomic binning, comparative biology and taxonomic classification.</title>
        <authorList>
            <person name="Goeker M."/>
        </authorList>
    </citation>
    <scope>NUCLEOTIDE SEQUENCE [LARGE SCALE GENOMIC DNA]</scope>
    <source>
        <strain evidence="2 3">DSM 100275</strain>
    </source>
</reference>
<accession>A0A3N1Y1A1</accession>
<dbReference type="InterPro" id="IPR057691">
    <property type="entry name" value="DUF7931"/>
</dbReference>
<keyword evidence="3" id="KW-1185">Reference proteome</keyword>
<dbReference type="RefSeq" id="WP_123401252.1">
    <property type="nucleotide sequence ID" value="NZ_RJVI01000002.1"/>
</dbReference>
<gene>
    <name evidence="2" type="ORF">EDC57_1496</name>
</gene>
<dbReference type="OrthoDB" id="6080223at2"/>
<dbReference type="Pfam" id="PF25559">
    <property type="entry name" value="DUF7931"/>
    <property type="match status" value="1"/>
</dbReference>